<feature type="region of interest" description="Disordered" evidence="7">
    <location>
        <begin position="841"/>
        <end position="863"/>
    </location>
</feature>
<dbReference type="OrthoDB" id="6141102at2759"/>
<dbReference type="Gene3D" id="2.170.270.10">
    <property type="entry name" value="SET domain"/>
    <property type="match status" value="1"/>
</dbReference>
<comment type="catalytic activity">
    <reaction evidence="6">
        <text>L-lysyl(27)-[histone H3] + 3 S-adenosyl-L-methionine = N(6),N(6),N(6)-trimethyl-L-lysyl(27)-[histone H3] + 3 S-adenosyl-L-homocysteine + 3 H(+)</text>
        <dbReference type="Rhea" id="RHEA:60292"/>
        <dbReference type="Rhea" id="RHEA-COMP:15535"/>
        <dbReference type="Rhea" id="RHEA-COMP:15548"/>
        <dbReference type="ChEBI" id="CHEBI:15378"/>
        <dbReference type="ChEBI" id="CHEBI:29969"/>
        <dbReference type="ChEBI" id="CHEBI:57856"/>
        <dbReference type="ChEBI" id="CHEBI:59789"/>
        <dbReference type="ChEBI" id="CHEBI:61961"/>
        <dbReference type="EC" id="2.1.1.356"/>
    </reaction>
</comment>
<evidence type="ECO:0000259" key="8">
    <source>
        <dbReference type="PROSITE" id="PS50280"/>
    </source>
</evidence>
<feature type="region of interest" description="Disordered" evidence="7">
    <location>
        <begin position="1"/>
        <end position="22"/>
    </location>
</feature>
<evidence type="ECO:0000256" key="3">
    <source>
        <dbReference type="ARBA" id="ARBA00022691"/>
    </source>
</evidence>
<keyword evidence="3" id="KW-0949">S-adenosyl-L-methionine</keyword>
<dbReference type="Pfam" id="PF00856">
    <property type="entry name" value="SET"/>
    <property type="match status" value="1"/>
</dbReference>
<dbReference type="PROSITE" id="PS50280">
    <property type="entry name" value="SET"/>
    <property type="match status" value="1"/>
</dbReference>
<protein>
    <submittedName>
        <fullName evidence="10">Putative histone-lysine N-methyltransferase chromatin remodeling SET family</fullName>
    </submittedName>
</protein>
<evidence type="ECO:0000256" key="1">
    <source>
        <dbReference type="ARBA" id="ARBA00022603"/>
    </source>
</evidence>
<evidence type="ECO:0000256" key="6">
    <source>
        <dbReference type="ARBA" id="ARBA00048568"/>
    </source>
</evidence>
<dbReference type="Pfam" id="PF25996">
    <property type="entry name" value="HTH_CLF_N"/>
    <property type="match status" value="1"/>
</dbReference>
<dbReference type="GO" id="GO:0031519">
    <property type="term" value="C:PcG protein complex"/>
    <property type="evidence" value="ECO:0007669"/>
    <property type="project" value="InterPro"/>
</dbReference>
<dbReference type="InterPro" id="IPR033467">
    <property type="entry name" value="Tesmin/TSO1-like_CXC"/>
</dbReference>
<reference evidence="11" key="1">
    <citation type="journal article" date="2020" name="Nat. Commun.">
        <title>Genome sequence of the cluster root forming white lupin.</title>
        <authorList>
            <person name="Hufnagel B."/>
            <person name="Marques A."/>
            <person name="Soriano A."/>
            <person name="Marques L."/>
            <person name="Divol F."/>
            <person name="Doumas P."/>
            <person name="Sallet E."/>
            <person name="Mancinotti D."/>
            <person name="Carrere S."/>
            <person name="Marande W."/>
            <person name="Arribat S."/>
            <person name="Keller J."/>
            <person name="Huneau C."/>
            <person name="Blein T."/>
            <person name="Aime D."/>
            <person name="Laguerre M."/>
            <person name="Taylor J."/>
            <person name="Schubert V."/>
            <person name="Nelson M."/>
            <person name="Geu-Flores F."/>
            <person name="Crespi M."/>
            <person name="Gallardo-Guerrero K."/>
            <person name="Delaux P.-M."/>
            <person name="Salse J."/>
            <person name="Berges H."/>
            <person name="Guyot R."/>
            <person name="Gouzy J."/>
            <person name="Peret B."/>
        </authorList>
    </citation>
    <scope>NUCLEOTIDE SEQUENCE [LARGE SCALE GENOMIC DNA]</scope>
    <source>
        <strain evidence="11">cv. Amiga</strain>
    </source>
</reference>
<dbReference type="EMBL" id="WOCE01000005">
    <property type="protein sequence ID" value="KAE9614299.1"/>
    <property type="molecule type" value="Genomic_DNA"/>
</dbReference>
<dbReference type="InterPro" id="IPR045318">
    <property type="entry name" value="EZH1/2-like"/>
</dbReference>
<dbReference type="SMART" id="SM01114">
    <property type="entry name" value="CXC"/>
    <property type="match status" value="1"/>
</dbReference>
<feature type="compositionally biased region" description="Polar residues" evidence="7">
    <location>
        <begin position="394"/>
        <end position="414"/>
    </location>
</feature>
<dbReference type="GO" id="GO:0031507">
    <property type="term" value="P:heterochromatin formation"/>
    <property type="evidence" value="ECO:0007669"/>
    <property type="project" value="TreeGrafter"/>
</dbReference>
<evidence type="ECO:0000259" key="9">
    <source>
        <dbReference type="PROSITE" id="PS51633"/>
    </source>
</evidence>
<dbReference type="InterPro" id="IPR001214">
    <property type="entry name" value="SET_dom"/>
</dbReference>
<dbReference type="InterPro" id="IPR041355">
    <property type="entry name" value="Pre-SET_CXC"/>
</dbReference>
<feature type="region of interest" description="Disordered" evidence="7">
    <location>
        <begin position="364"/>
        <end position="472"/>
    </location>
</feature>
<dbReference type="Pfam" id="PF18264">
    <property type="entry name" value="preSET_CXC"/>
    <property type="match status" value="1"/>
</dbReference>
<feature type="compositionally biased region" description="Low complexity" evidence="7">
    <location>
        <begin position="383"/>
        <end position="392"/>
    </location>
</feature>
<keyword evidence="5" id="KW-0804">Transcription</keyword>
<dbReference type="GO" id="GO:0140951">
    <property type="term" value="F:histone H3K27 trimethyltransferase activity"/>
    <property type="evidence" value="ECO:0007669"/>
    <property type="project" value="UniProtKB-EC"/>
</dbReference>
<evidence type="ECO:0000256" key="5">
    <source>
        <dbReference type="ARBA" id="ARBA00023163"/>
    </source>
</evidence>
<evidence type="ECO:0000256" key="7">
    <source>
        <dbReference type="SAM" id="MobiDB-lite"/>
    </source>
</evidence>
<evidence type="ECO:0000256" key="4">
    <source>
        <dbReference type="ARBA" id="ARBA00023015"/>
    </source>
</evidence>
<name>A0A6A4QLA8_LUPAL</name>
<dbReference type="GO" id="GO:0003682">
    <property type="term" value="F:chromatin binding"/>
    <property type="evidence" value="ECO:0007669"/>
    <property type="project" value="TreeGrafter"/>
</dbReference>
<dbReference type="CDD" id="cd10519">
    <property type="entry name" value="SET_EZH"/>
    <property type="match status" value="1"/>
</dbReference>
<accession>A0A6A4QLA8</accession>
<feature type="compositionally biased region" description="Polar residues" evidence="7">
    <location>
        <begin position="1"/>
        <end position="10"/>
    </location>
</feature>
<dbReference type="GO" id="GO:0050793">
    <property type="term" value="P:regulation of developmental process"/>
    <property type="evidence" value="ECO:0007669"/>
    <property type="project" value="UniProtKB-ARBA"/>
</dbReference>
<evidence type="ECO:0000256" key="2">
    <source>
        <dbReference type="ARBA" id="ARBA00022679"/>
    </source>
</evidence>
<feature type="domain" description="SET" evidence="8">
    <location>
        <begin position="711"/>
        <end position="826"/>
    </location>
</feature>
<dbReference type="PROSITE" id="PS51576">
    <property type="entry name" value="SAM_MT43_EZ"/>
    <property type="match status" value="1"/>
</dbReference>
<keyword evidence="1 10" id="KW-0489">Methyltransferase</keyword>
<dbReference type="InterPro" id="IPR026489">
    <property type="entry name" value="CXC_dom"/>
</dbReference>
<dbReference type="SMART" id="SM00317">
    <property type="entry name" value="SET"/>
    <property type="match status" value="1"/>
</dbReference>
<dbReference type="GO" id="GO:0032259">
    <property type="term" value="P:methylation"/>
    <property type="evidence" value="ECO:0007669"/>
    <property type="project" value="UniProtKB-KW"/>
</dbReference>
<dbReference type="PANTHER" id="PTHR45747:SF4">
    <property type="entry name" value="HISTONE-LYSINE N-METHYLTRANSFERASE E(Z)"/>
    <property type="match status" value="1"/>
</dbReference>
<feature type="domain" description="CXC" evidence="9">
    <location>
        <begin position="598"/>
        <end position="697"/>
    </location>
</feature>
<dbReference type="InterPro" id="IPR058609">
    <property type="entry name" value="HTH_CLF-like"/>
</dbReference>
<sequence length="863" mass="96945">MASPTSTGGSESPLEGPSTKIAQTTIPTLEDVLFVIDSLKKQVAADRLTSIKKRVEENRQKLVGLTDHLFKKSKEIRSTCSFSNTHRSLDLLTKRQNDAIDAHNGFHRSNGGKESSGYHEDSLGCKAILVSYDAPDPNSIVTIMLPQIERIPTYTTWLFLDRNELMTESVEGRRQIYYDRNCGETLICSDSEEDMPNEEEEKRDFNKSEDFILCMTIKELGLSDIVLESLGQCFSRDATGVKERYETLSSKDNAAGGSKTRDIEGNFQSENLFLEKDLGEVLVTFDNLFCRRCHDFVCRLHGCSQDLVFPADKQTPWSPPDSTNAPCGPNCFRLVLKSEIFARATSSTQADVIENRSGDVGEQTLSKKFSGVSPKRQKKWSKSESASSNAKNIYESSGSGNGPIQDNASSSHSISPKIRPMKKGGIGKTNSKRMVESVLVSMQKQQKKAVTSNSNSTGEGLDRSTSKMDKNSPIVSSVDMRKEFVLENDCQLELTDDESWKPLEKGLLDKGMQIFGRNSCLIARNLLNGLKTCWEVYQYIDYKEGKMSVPNGDAPSSPLEVYLKGNKKVKRRSKFLRRRGRVGRLRYTWKSTAYRTNRKRITERKDQLYKQYNPCSCQSACVKQCPCRENGTYCEKYCGCPDSCKFRFRGCRCAKSQCQSRQCPCFAAQRECDPDVCRNCWVGCGDGTLGIPGQRGDNECRNMQFLLRQQRRILLAKSDVHGWGAFLKDTVEKNEFLGEYTGELISHREADKRGKIYDRENSTFLFNLNDQFVVDAHRKGNKLKFANHSPHPNCHAKVVMVAGDHRVGIFATDRIGAGEEIFYNYRFAPECTPDWVRKLEASGSKKENGASSSGRAGRAKKSA</sequence>
<dbReference type="PANTHER" id="PTHR45747">
    <property type="entry name" value="HISTONE-LYSINE N-METHYLTRANSFERASE E(Z)"/>
    <property type="match status" value="1"/>
</dbReference>
<dbReference type="Proteomes" id="UP000447434">
    <property type="component" value="Chromosome 5"/>
</dbReference>
<feature type="compositionally biased region" description="Polar residues" evidence="7">
    <location>
        <begin position="440"/>
        <end position="458"/>
    </location>
</feature>
<dbReference type="InterPro" id="IPR046341">
    <property type="entry name" value="SET_dom_sf"/>
</dbReference>
<proteinExistence type="predicted"/>
<feature type="compositionally biased region" description="Basic and acidic residues" evidence="7">
    <location>
        <begin position="460"/>
        <end position="470"/>
    </location>
</feature>
<organism evidence="10 11">
    <name type="scientific">Lupinus albus</name>
    <name type="common">White lupine</name>
    <name type="synonym">Lupinus termis</name>
    <dbReference type="NCBI Taxonomy" id="3870"/>
    <lineage>
        <taxon>Eukaryota</taxon>
        <taxon>Viridiplantae</taxon>
        <taxon>Streptophyta</taxon>
        <taxon>Embryophyta</taxon>
        <taxon>Tracheophyta</taxon>
        <taxon>Spermatophyta</taxon>
        <taxon>Magnoliopsida</taxon>
        <taxon>eudicotyledons</taxon>
        <taxon>Gunneridae</taxon>
        <taxon>Pentapetalae</taxon>
        <taxon>rosids</taxon>
        <taxon>fabids</taxon>
        <taxon>Fabales</taxon>
        <taxon>Fabaceae</taxon>
        <taxon>Papilionoideae</taxon>
        <taxon>50 kb inversion clade</taxon>
        <taxon>genistoids sensu lato</taxon>
        <taxon>core genistoids</taxon>
        <taxon>Genisteae</taxon>
        <taxon>Lupinus</taxon>
    </lineage>
</organism>
<keyword evidence="4" id="KW-0805">Transcription regulation</keyword>
<gene>
    <name evidence="10" type="ORF">Lalb_Chr05g0226461</name>
</gene>
<dbReference type="SUPFAM" id="SSF82199">
    <property type="entry name" value="SET domain"/>
    <property type="match status" value="1"/>
</dbReference>
<dbReference type="InterPro" id="IPR025778">
    <property type="entry name" value="Hist-Lys_N-MeTrfase_plant"/>
</dbReference>
<evidence type="ECO:0000313" key="10">
    <source>
        <dbReference type="EMBL" id="KAE9614299.1"/>
    </source>
</evidence>
<comment type="caution">
    <text evidence="10">The sequence shown here is derived from an EMBL/GenBank/DDBJ whole genome shotgun (WGS) entry which is preliminary data.</text>
</comment>
<dbReference type="PROSITE" id="PS51633">
    <property type="entry name" value="CXC"/>
    <property type="match status" value="1"/>
</dbReference>
<keyword evidence="2 10" id="KW-0808">Transferase</keyword>
<dbReference type="FunFam" id="2.170.270.10:FF:000001">
    <property type="entry name" value="Putative histone-lysine N-methyltransferase EZH2"/>
    <property type="match status" value="1"/>
</dbReference>
<keyword evidence="11" id="KW-1185">Reference proteome</keyword>
<evidence type="ECO:0000313" key="11">
    <source>
        <dbReference type="Proteomes" id="UP000447434"/>
    </source>
</evidence>
<dbReference type="AlphaFoldDB" id="A0A6A4QLA8"/>